<sequence>MATSGGRDQSQGEAVRVGAIGVGLAMEKLHWPALRQLTDRFRVTAFADVSRQTAEHFAAYAGVDMRDYSAEYRELLRRDDVDAVVILLPIPLLYEAARAALEAGKHVLCEKPPGGTLEQGQEFLELERQFPDRKLLIAENFFYRDDLRLARSLVDAGEIGKVQAMTWRMASQYVPREGSFSSTPWRQQPQYRGGPHLDGGVHMVAQIRLLCGDVQRVHGLVQHANSKMGGPSHLLLNMAFVSGAVGNYTSLHPEIPVPREESGMRLFGSNGVMQFRSGPGEETRTVVVHRADGSVQEHRVEGTDGGYYNEWRNFHDAIRHDEPILGTVAQSYKNMQSVLGGLDSAEGAGELSLDDAPGGLSEQALPLWRPRGTQGLFDGLPCRVSVA</sequence>
<evidence type="ECO:0008006" key="4">
    <source>
        <dbReference type="Google" id="ProtNLM"/>
    </source>
</evidence>
<reference evidence="3" key="1">
    <citation type="submission" date="2020-02" db="EMBL/GenBank/DDBJ databases">
        <authorList>
            <person name="Meier V. D."/>
        </authorList>
    </citation>
    <scope>NUCLEOTIDE SEQUENCE</scope>
    <source>
        <strain evidence="3">AVDCRST_MAG77</strain>
    </source>
</reference>
<protein>
    <recommendedName>
        <fullName evidence="4">GH109</fullName>
    </recommendedName>
</protein>
<dbReference type="InterPro" id="IPR055170">
    <property type="entry name" value="GFO_IDH_MocA-like_dom"/>
</dbReference>
<dbReference type="Gene3D" id="3.40.50.720">
    <property type="entry name" value="NAD(P)-binding Rossmann-like Domain"/>
    <property type="match status" value="1"/>
</dbReference>
<proteinExistence type="predicted"/>
<dbReference type="InterPro" id="IPR051317">
    <property type="entry name" value="Gfo/Idh/MocA_oxidoreduct"/>
</dbReference>
<dbReference type="Pfam" id="PF01408">
    <property type="entry name" value="GFO_IDH_MocA"/>
    <property type="match status" value="1"/>
</dbReference>
<dbReference type="Pfam" id="PF22725">
    <property type="entry name" value="GFO_IDH_MocA_C3"/>
    <property type="match status" value="1"/>
</dbReference>
<name>A0A6J4KA68_9CHLR</name>
<feature type="domain" description="GFO/IDH/MocA-like oxidoreductase" evidence="2">
    <location>
        <begin position="148"/>
        <end position="250"/>
    </location>
</feature>
<dbReference type="SUPFAM" id="SSF51735">
    <property type="entry name" value="NAD(P)-binding Rossmann-fold domains"/>
    <property type="match status" value="1"/>
</dbReference>
<dbReference type="GO" id="GO:0000166">
    <property type="term" value="F:nucleotide binding"/>
    <property type="evidence" value="ECO:0007669"/>
    <property type="project" value="InterPro"/>
</dbReference>
<dbReference type="InterPro" id="IPR000683">
    <property type="entry name" value="Gfo/Idh/MocA-like_OxRdtase_N"/>
</dbReference>
<feature type="domain" description="Gfo/Idh/MocA-like oxidoreductase N-terminal" evidence="1">
    <location>
        <begin position="15"/>
        <end position="129"/>
    </location>
</feature>
<evidence type="ECO:0000313" key="3">
    <source>
        <dbReference type="EMBL" id="CAA9300211.1"/>
    </source>
</evidence>
<dbReference type="Gene3D" id="3.30.360.10">
    <property type="entry name" value="Dihydrodipicolinate Reductase, domain 2"/>
    <property type="match status" value="1"/>
</dbReference>
<dbReference type="PANTHER" id="PTHR43708:SF8">
    <property type="entry name" value="OXIDOREDUCTASE"/>
    <property type="match status" value="1"/>
</dbReference>
<organism evidence="3">
    <name type="scientific">uncultured Chloroflexota bacterium</name>
    <dbReference type="NCBI Taxonomy" id="166587"/>
    <lineage>
        <taxon>Bacteria</taxon>
        <taxon>Bacillati</taxon>
        <taxon>Chloroflexota</taxon>
        <taxon>environmental samples</taxon>
    </lineage>
</organism>
<dbReference type="PANTHER" id="PTHR43708">
    <property type="entry name" value="CONSERVED EXPRESSED OXIDOREDUCTASE (EUROFUNG)"/>
    <property type="match status" value="1"/>
</dbReference>
<dbReference type="SUPFAM" id="SSF55347">
    <property type="entry name" value="Glyceraldehyde-3-phosphate dehydrogenase-like, C-terminal domain"/>
    <property type="match status" value="1"/>
</dbReference>
<gene>
    <name evidence="3" type="ORF">AVDCRST_MAG77-5556</name>
</gene>
<evidence type="ECO:0000259" key="1">
    <source>
        <dbReference type="Pfam" id="PF01408"/>
    </source>
</evidence>
<evidence type="ECO:0000259" key="2">
    <source>
        <dbReference type="Pfam" id="PF22725"/>
    </source>
</evidence>
<dbReference type="EMBL" id="CADCTC010000292">
    <property type="protein sequence ID" value="CAA9300211.1"/>
    <property type="molecule type" value="Genomic_DNA"/>
</dbReference>
<dbReference type="InterPro" id="IPR036291">
    <property type="entry name" value="NAD(P)-bd_dom_sf"/>
</dbReference>
<accession>A0A6J4KA68</accession>
<dbReference type="AlphaFoldDB" id="A0A6J4KA68"/>